<reference evidence="2" key="1">
    <citation type="submission" date="2015-11" db="EMBL/GenBank/DDBJ databases">
        <authorList>
            <person name="Blom J."/>
        </authorList>
    </citation>
    <scope>NUCLEOTIDE SEQUENCE [LARGE SCALE GENOMIC DNA]</scope>
    <source>
        <plasmid evidence="2">pEM02</plasmid>
    </source>
</reference>
<dbReference type="AlphaFoldDB" id="A0A0U5LAZ0"/>
<dbReference type="PATRIC" id="fig|1619313.3.peg.4217"/>
<sequence length="51" mass="5572">MLLFCCRQGGALKIQAFLSCYSAMPGHSDNREYSAVKICVISLSIQFPSVS</sequence>
<evidence type="ECO:0000313" key="1">
    <source>
        <dbReference type="EMBL" id="CUU26277.1"/>
    </source>
</evidence>
<geneLocation type="plasmid" evidence="2">
    <name>pEM02</name>
</geneLocation>
<evidence type="ECO:0000313" key="2">
    <source>
        <dbReference type="Proteomes" id="UP000059419"/>
    </source>
</evidence>
<accession>A0A0U5LAZ0</accession>
<dbReference type="EMBL" id="LN907829">
    <property type="protein sequence ID" value="CUU26277.1"/>
    <property type="molecule type" value="Genomic_DNA"/>
</dbReference>
<organism evidence="1 2">
    <name type="scientific">Duffyella gerundensis</name>
    <dbReference type="NCBI Taxonomy" id="1619313"/>
    <lineage>
        <taxon>Bacteria</taxon>
        <taxon>Pseudomonadati</taxon>
        <taxon>Pseudomonadota</taxon>
        <taxon>Gammaproteobacteria</taxon>
        <taxon>Enterobacterales</taxon>
        <taxon>Erwiniaceae</taxon>
        <taxon>Duffyella</taxon>
    </lineage>
</organism>
<gene>
    <name evidence="1" type="ORF">EM595_p1030</name>
</gene>
<proteinExistence type="predicted"/>
<dbReference type="Proteomes" id="UP000059419">
    <property type="component" value="Plasmid pEM02"/>
</dbReference>
<keyword evidence="2" id="KW-1185">Reference proteome</keyword>
<dbReference type="KEGG" id="ege:EM595_p1030"/>
<protein>
    <submittedName>
        <fullName evidence="1">Uncharacterized protein</fullName>
    </submittedName>
</protein>
<name>A0A0U5LAZ0_9GAMM</name>